<dbReference type="PANTHER" id="PTHR43421">
    <property type="entry name" value="METALLOPROTEASE PMBA"/>
    <property type="match status" value="1"/>
</dbReference>
<dbReference type="Pfam" id="PF19290">
    <property type="entry name" value="PmbA_TldD_2nd"/>
    <property type="match status" value="1"/>
</dbReference>
<dbReference type="PANTHER" id="PTHR43421:SF1">
    <property type="entry name" value="METALLOPROTEASE PMBA"/>
    <property type="match status" value="1"/>
</dbReference>
<name>A0A0F9J1T9_9ZZZZ</name>
<dbReference type="Pfam" id="PF01523">
    <property type="entry name" value="PmbA_TldD_1st"/>
    <property type="match status" value="1"/>
</dbReference>
<evidence type="ECO:0000259" key="1">
    <source>
        <dbReference type="Pfam" id="PF01523"/>
    </source>
</evidence>
<accession>A0A0F9J1T9</accession>
<gene>
    <name evidence="4" type="ORF">LCGC14_1510400</name>
</gene>
<dbReference type="GO" id="GO:0005829">
    <property type="term" value="C:cytosol"/>
    <property type="evidence" value="ECO:0007669"/>
    <property type="project" value="TreeGrafter"/>
</dbReference>
<evidence type="ECO:0000259" key="2">
    <source>
        <dbReference type="Pfam" id="PF19289"/>
    </source>
</evidence>
<dbReference type="Pfam" id="PF19289">
    <property type="entry name" value="PmbA_TldD_3rd"/>
    <property type="match status" value="1"/>
</dbReference>
<feature type="domain" description="Metalloprotease TldD/E N-terminal" evidence="1">
    <location>
        <begin position="29"/>
        <end position="93"/>
    </location>
</feature>
<comment type="caution">
    <text evidence="4">The sequence shown here is derived from an EMBL/GenBank/DDBJ whole genome shotgun (WGS) entry which is preliminary data.</text>
</comment>
<evidence type="ECO:0000313" key="4">
    <source>
        <dbReference type="EMBL" id="KKM63543.1"/>
    </source>
</evidence>
<dbReference type="InterPro" id="IPR045570">
    <property type="entry name" value="Metalloprtase-TldD/E_cen_dom"/>
</dbReference>
<dbReference type="SUPFAM" id="SSF111283">
    <property type="entry name" value="Putative modulator of DNA gyrase, PmbA/TldD"/>
    <property type="match status" value="1"/>
</dbReference>
<organism evidence="4">
    <name type="scientific">marine sediment metagenome</name>
    <dbReference type="NCBI Taxonomy" id="412755"/>
    <lineage>
        <taxon>unclassified sequences</taxon>
        <taxon>metagenomes</taxon>
        <taxon>ecological metagenomes</taxon>
    </lineage>
</organism>
<evidence type="ECO:0000259" key="3">
    <source>
        <dbReference type="Pfam" id="PF19290"/>
    </source>
</evidence>
<dbReference type="InterPro" id="IPR036059">
    <property type="entry name" value="TldD/PmbA_sf"/>
</dbReference>
<dbReference type="InterPro" id="IPR045569">
    <property type="entry name" value="Metalloprtase-TldD/E_C"/>
</dbReference>
<protein>
    <recommendedName>
        <fullName evidence="5">Metalloprotease PmbA</fullName>
    </recommendedName>
</protein>
<dbReference type="InterPro" id="IPR035068">
    <property type="entry name" value="TldD/PmbA_N"/>
</dbReference>
<sequence>MSQQDSKQGLQQAAEIALAKAKQLGASAAEVGLSHSEGLSVTVRQRDVETLEHNNDTGMGITVYFGHSKASSSTSDLSSAAVEEAVAAACNIAKHTQADEAAGLADADLMATHFPDLSLYHPWDIDVDKAIDLAMLCEQTGLDSDSRISNSEGATVSTHTGERIYANSHGFLGATKSSRHSLSVSLIAKDERGMQRDYWYDMARDASDLDTAEKIGAKAAERTVGRLGAGEVKTGSYPVIFSAQLAPSLFGQLISAIRGGSLYRKASFLLDKKGEKIFPEFVRIHEQPHLLKALGSANFDAEGVATVNRDIVLDGILQGYVLDSYAARRLGMQTTGNAGGVHNLTIDSSTSDGIEELIQQMDRGVIITETMGMGVNIVNGDYSQGAAGFWVENGKIQYPVDEFTIASNLSDMFNSIVAIGSDLDLRGSTRCGSVLLEKMMIASA</sequence>
<feature type="domain" description="Metalloprotease TldD/E central" evidence="3">
    <location>
        <begin position="120"/>
        <end position="227"/>
    </location>
</feature>
<dbReference type="InterPro" id="IPR002510">
    <property type="entry name" value="Metalloprtase-TldD/E_N"/>
</dbReference>
<dbReference type="NCBIfam" id="NF008268">
    <property type="entry name" value="PRK11040.1"/>
    <property type="match status" value="1"/>
</dbReference>
<feature type="domain" description="Metalloprotease TldD/E C-terminal" evidence="2">
    <location>
        <begin position="234"/>
        <end position="442"/>
    </location>
</feature>
<dbReference type="GO" id="GO:0006508">
    <property type="term" value="P:proteolysis"/>
    <property type="evidence" value="ECO:0007669"/>
    <property type="project" value="InterPro"/>
</dbReference>
<evidence type="ECO:0008006" key="5">
    <source>
        <dbReference type="Google" id="ProtNLM"/>
    </source>
</evidence>
<dbReference type="InterPro" id="IPR047657">
    <property type="entry name" value="PmbA"/>
</dbReference>
<dbReference type="GO" id="GO:0008237">
    <property type="term" value="F:metallopeptidase activity"/>
    <property type="evidence" value="ECO:0007669"/>
    <property type="project" value="InterPro"/>
</dbReference>
<dbReference type="Gene3D" id="3.30.2290.10">
    <property type="entry name" value="PmbA/TldD superfamily"/>
    <property type="match status" value="1"/>
</dbReference>
<proteinExistence type="predicted"/>
<reference evidence="4" key="1">
    <citation type="journal article" date="2015" name="Nature">
        <title>Complex archaea that bridge the gap between prokaryotes and eukaryotes.</title>
        <authorList>
            <person name="Spang A."/>
            <person name="Saw J.H."/>
            <person name="Jorgensen S.L."/>
            <person name="Zaremba-Niedzwiedzka K."/>
            <person name="Martijn J."/>
            <person name="Lind A.E."/>
            <person name="van Eijk R."/>
            <person name="Schleper C."/>
            <person name="Guy L."/>
            <person name="Ettema T.J."/>
        </authorList>
    </citation>
    <scope>NUCLEOTIDE SEQUENCE</scope>
</reference>
<dbReference type="EMBL" id="LAZR01011077">
    <property type="protein sequence ID" value="KKM63543.1"/>
    <property type="molecule type" value="Genomic_DNA"/>
</dbReference>
<dbReference type="AlphaFoldDB" id="A0A0F9J1T9"/>